<dbReference type="GO" id="GO:0016887">
    <property type="term" value="F:ATP hydrolysis activity"/>
    <property type="evidence" value="ECO:0007669"/>
    <property type="project" value="InterPro"/>
</dbReference>
<dbReference type="PANTHER" id="PTHR32182">
    <property type="entry name" value="DNA REPLICATION AND REPAIR PROTEIN RECF"/>
    <property type="match status" value="1"/>
</dbReference>
<gene>
    <name evidence="3" type="ORF">HHU12_01265</name>
</gene>
<feature type="domain" description="Rad50/SbcC-type AAA" evidence="2">
    <location>
        <begin position="12"/>
        <end position="235"/>
    </location>
</feature>
<name>A0A7X9NZD1_9BACT</name>
<evidence type="ECO:0000313" key="3">
    <source>
        <dbReference type="EMBL" id="NME66580.1"/>
    </source>
</evidence>
<comment type="caution">
    <text evidence="3">The sequence shown here is derived from an EMBL/GenBank/DDBJ whole genome shotgun (WGS) entry which is preliminary data.</text>
</comment>
<evidence type="ECO:0000259" key="2">
    <source>
        <dbReference type="Pfam" id="PF13476"/>
    </source>
</evidence>
<dbReference type="InterPro" id="IPR038729">
    <property type="entry name" value="Rad50/SbcC_AAA"/>
</dbReference>
<keyword evidence="1" id="KW-0175">Coiled coil</keyword>
<dbReference type="RefSeq" id="WP_169654326.1">
    <property type="nucleotide sequence ID" value="NZ_JABANE010000002.1"/>
</dbReference>
<protein>
    <submittedName>
        <fullName evidence="3">AAA family ATPase</fullName>
    </submittedName>
</protein>
<dbReference type="Pfam" id="PF13476">
    <property type="entry name" value="AAA_23"/>
    <property type="match status" value="1"/>
</dbReference>
<accession>A0A7X9NZD1</accession>
<dbReference type="PANTHER" id="PTHR32182:SF0">
    <property type="entry name" value="DNA REPLICATION AND REPAIR PROTEIN RECF"/>
    <property type="match status" value="1"/>
</dbReference>
<dbReference type="InterPro" id="IPR027417">
    <property type="entry name" value="P-loop_NTPase"/>
</dbReference>
<proteinExistence type="predicted"/>
<dbReference type="GO" id="GO:0000731">
    <property type="term" value="P:DNA synthesis involved in DNA repair"/>
    <property type="evidence" value="ECO:0007669"/>
    <property type="project" value="TreeGrafter"/>
</dbReference>
<dbReference type="AlphaFoldDB" id="A0A7X9NZD1"/>
<sequence length="786" mass="92034">MMQAKMKLMINKLSIKNFKVFDAITIDFQSKSLNLLDGPNGFGKTTIYDAIELLFTGEIKRFSRLGDKIIDGRARYDEVPFYCNTGDGTPIMIKADVELFRDGKSEKRTILRKTKEKKDLLNEKSKHDFSHFKLYSAPSFESIESEQKVIDKPDEYLTELLGDNFKENFEFLNYVEQEESYYMLKHKDKDRKNSIQHLFNTDKYQVQIDKINSVKKHVKKLITNTKEEVERLSELVSESQFSSKSEDIQYKRLLTKDSVKWDKEEIDFKNFSYLELLGKDAVLPRIKEFISNKNDFIKDQKNKEIQNIIDKGTLTLRRFIKYFNVIDKLDDIIKERQVCNSILNFNQKVKVINSSQLTQGYYDLPSDILNIFQQNEKVKKYNQLLNVIKDQTNNSNKTEKLFIDLSKTRTGLINYFKEYLDEDNNNSDCPLCGYKWETQEVLLRQIESQTQELETISKSNSANLDLSITSFQENELNDLLELLNSYRNNSIYNSEFFEDINEFKSESISAIILYFEDNNIGYSDLVEIDFNLEGVDKNLDILISRLKEKIVTVNNSNLGVDFTELFTRYFEGDDKLLLKLTVEDVENKIKYIDWKYSLYQSANFQKYSTDLKLNEKQLKLLEEKEIQLNKLETTYKDSLKEYNAEVIKDIELLFHIYSGRILLDSQTGLGLFIKNDNDGLKFITNPSKTYDAVLSMSAGQLSALIISFTLALNKIYSRNKLLFIDDPVQTMDEINISGCVDLLRNEFSDRQIFISTHESMMSTFIRYKFEKFNLSTKRVNVKELVN</sequence>
<dbReference type="SUPFAM" id="SSF52540">
    <property type="entry name" value="P-loop containing nucleoside triphosphate hydrolases"/>
    <property type="match status" value="1"/>
</dbReference>
<dbReference type="EMBL" id="JABANE010000002">
    <property type="protein sequence ID" value="NME66580.1"/>
    <property type="molecule type" value="Genomic_DNA"/>
</dbReference>
<keyword evidence="4" id="KW-1185">Reference proteome</keyword>
<evidence type="ECO:0000313" key="4">
    <source>
        <dbReference type="Proteomes" id="UP000576082"/>
    </source>
</evidence>
<organism evidence="3 4">
    <name type="scientific">Flammeovirga aprica JL-4</name>
    <dbReference type="NCBI Taxonomy" id="694437"/>
    <lineage>
        <taxon>Bacteria</taxon>
        <taxon>Pseudomonadati</taxon>
        <taxon>Bacteroidota</taxon>
        <taxon>Cytophagia</taxon>
        <taxon>Cytophagales</taxon>
        <taxon>Flammeovirgaceae</taxon>
        <taxon>Flammeovirga</taxon>
    </lineage>
</organism>
<evidence type="ECO:0000256" key="1">
    <source>
        <dbReference type="SAM" id="Coils"/>
    </source>
</evidence>
<reference evidence="3 4" key="1">
    <citation type="submission" date="2020-04" db="EMBL/GenBank/DDBJ databases">
        <title>Flammeovirga sp. SR4, a novel species isolated from seawater.</title>
        <authorList>
            <person name="Wang X."/>
        </authorList>
    </citation>
    <scope>NUCLEOTIDE SEQUENCE [LARGE SCALE GENOMIC DNA]</scope>
    <source>
        <strain evidence="3 4">ATCC 23126</strain>
    </source>
</reference>
<feature type="coiled-coil region" evidence="1">
    <location>
        <begin position="604"/>
        <end position="641"/>
    </location>
</feature>
<dbReference type="GO" id="GO:0006302">
    <property type="term" value="P:double-strand break repair"/>
    <property type="evidence" value="ECO:0007669"/>
    <property type="project" value="InterPro"/>
</dbReference>
<dbReference type="Gene3D" id="3.40.50.300">
    <property type="entry name" value="P-loop containing nucleotide triphosphate hydrolases"/>
    <property type="match status" value="2"/>
</dbReference>
<dbReference type="Proteomes" id="UP000576082">
    <property type="component" value="Unassembled WGS sequence"/>
</dbReference>